<dbReference type="InterPro" id="IPR011009">
    <property type="entry name" value="Kinase-like_dom_sf"/>
</dbReference>
<evidence type="ECO:0000313" key="1">
    <source>
        <dbReference type="EMBL" id="KAF4123828.1"/>
    </source>
</evidence>
<protein>
    <submittedName>
        <fullName evidence="1">Choline/ethanolamine kinase</fullName>
    </submittedName>
</protein>
<keyword evidence="1" id="KW-0808">Transferase</keyword>
<dbReference type="EMBL" id="JAANYQ010000005">
    <property type="protein sequence ID" value="KAF4123828.1"/>
    <property type="molecule type" value="Genomic_DNA"/>
</dbReference>
<comment type="caution">
    <text evidence="1">The sequence shown here is derived from an EMBL/GenBank/DDBJ whole genome shotgun (WGS) entry which is preliminary data.</text>
</comment>
<sequence length="160" mass="17697">MRSGKGVLLEEANAMRIELDVHIPVPRVYGAETLNGISQSHYHGMHPGGGTLDEFWGGLSDTDKTDMIKQPRAILSKMRSIPPPGFIGSCAGREIRHTRYRLAHNAPACQNEDAFNSYLFIGCGEVRTASCGNALARRMRTDHRVVFSYCNLAPRNIIVD</sequence>
<organism evidence="1 2">
    <name type="scientific">Geosmithia morbida</name>
    <dbReference type="NCBI Taxonomy" id="1094350"/>
    <lineage>
        <taxon>Eukaryota</taxon>
        <taxon>Fungi</taxon>
        <taxon>Dikarya</taxon>
        <taxon>Ascomycota</taxon>
        <taxon>Pezizomycotina</taxon>
        <taxon>Sordariomycetes</taxon>
        <taxon>Hypocreomycetidae</taxon>
        <taxon>Hypocreales</taxon>
        <taxon>Bionectriaceae</taxon>
        <taxon>Geosmithia</taxon>
    </lineage>
</organism>
<dbReference type="Proteomes" id="UP000749293">
    <property type="component" value="Unassembled WGS sequence"/>
</dbReference>
<dbReference type="SUPFAM" id="SSF56112">
    <property type="entry name" value="Protein kinase-like (PK-like)"/>
    <property type="match status" value="1"/>
</dbReference>
<dbReference type="GeneID" id="55971769"/>
<proteinExistence type="predicted"/>
<gene>
    <name evidence="1" type="ORF">GMORB2_5544</name>
</gene>
<keyword evidence="1" id="KW-0418">Kinase</keyword>
<dbReference type="AlphaFoldDB" id="A0A9P5D1F1"/>
<name>A0A9P5D1F1_9HYPO</name>
<keyword evidence="2" id="KW-1185">Reference proteome</keyword>
<accession>A0A9P5D1F1</accession>
<reference evidence="1" key="1">
    <citation type="submission" date="2020-03" db="EMBL/GenBank/DDBJ databases">
        <title>Site-based positive gene gene selection in Geosmithia morbida across the United States reveals a broad range of putative effectors and factors for local host and environmental adapation.</title>
        <authorList>
            <person name="Onufrak A."/>
            <person name="Murdoch R.W."/>
            <person name="Gazis R."/>
            <person name="Huff M."/>
            <person name="Staton M."/>
            <person name="Klingeman W."/>
            <person name="Hadziabdic D."/>
        </authorList>
    </citation>
    <scope>NUCLEOTIDE SEQUENCE</scope>
    <source>
        <strain evidence="1">1262</strain>
    </source>
</reference>
<dbReference type="OrthoDB" id="2906425at2759"/>
<evidence type="ECO:0000313" key="2">
    <source>
        <dbReference type="Proteomes" id="UP000749293"/>
    </source>
</evidence>
<dbReference type="GO" id="GO:0016301">
    <property type="term" value="F:kinase activity"/>
    <property type="evidence" value="ECO:0007669"/>
    <property type="project" value="UniProtKB-KW"/>
</dbReference>
<dbReference type="RefSeq" id="XP_035322480.1">
    <property type="nucleotide sequence ID" value="XM_035467514.1"/>
</dbReference>